<protein>
    <submittedName>
        <fullName evidence="1">Reverse transcriptase domain-containing protein</fullName>
    </submittedName>
</protein>
<evidence type="ECO:0000313" key="1">
    <source>
        <dbReference type="EMBL" id="KAH9776147.1"/>
    </source>
</evidence>
<evidence type="ECO:0000313" key="2">
    <source>
        <dbReference type="Proteomes" id="UP000829398"/>
    </source>
</evidence>
<keyword evidence="1" id="KW-0808">Transferase</keyword>
<keyword evidence="1" id="KW-0695">RNA-directed DNA polymerase</keyword>
<accession>A0ACB8LRG7</accession>
<keyword evidence="2" id="KW-1185">Reference proteome</keyword>
<organism evidence="1 2">
    <name type="scientific">Citrus sinensis</name>
    <name type="common">Sweet orange</name>
    <name type="synonym">Citrus aurantium var. sinensis</name>
    <dbReference type="NCBI Taxonomy" id="2711"/>
    <lineage>
        <taxon>Eukaryota</taxon>
        <taxon>Viridiplantae</taxon>
        <taxon>Streptophyta</taxon>
        <taxon>Embryophyta</taxon>
        <taxon>Tracheophyta</taxon>
        <taxon>Spermatophyta</taxon>
        <taxon>Magnoliopsida</taxon>
        <taxon>eudicotyledons</taxon>
        <taxon>Gunneridae</taxon>
        <taxon>Pentapetalae</taxon>
        <taxon>rosids</taxon>
        <taxon>malvids</taxon>
        <taxon>Sapindales</taxon>
        <taxon>Rutaceae</taxon>
        <taxon>Aurantioideae</taxon>
        <taxon>Citrus</taxon>
    </lineage>
</organism>
<dbReference type="EMBL" id="CM039172">
    <property type="protein sequence ID" value="KAH9776147.1"/>
    <property type="molecule type" value="Genomic_DNA"/>
</dbReference>
<sequence>MTNIANEIEEMEIRQAIFSMSPFKAPGVDGLHAIFYQTQWHIVGESFCKVIKDAFRSQYIPAEINRTLLVLIPKTENPTSFKMYRPISLCTVAYKTITKIIANRLQEILPDLIGPHQTSFVPGRHITENIIVAQEIIHSMRRKKGRQGFMAIKVDLEKAYDRLSWNFIHDTLQELNLPIGLINLIMACVTTARMNILWNGELTSELSPCRGVRQGDPLSPYIFVLCIERLSHGISRSIQQGQWKPIRLAKLGTPLSHLFFADDLLLLSEASRQQAGVINKVMEEFCVSSVLCKF</sequence>
<proteinExistence type="predicted"/>
<comment type="caution">
    <text evidence="1">The sequence shown here is derived from an EMBL/GenBank/DDBJ whole genome shotgun (WGS) entry which is preliminary data.</text>
</comment>
<keyword evidence="1" id="KW-0548">Nucleotidyltransferase</keyword>
<reference evidence="2" key="1">
    <citation type="journal article" date="2023" name="Hortic. Res.">
        <title>A chromosome-level phased genome enabling allele-level studies in sweet orange: a case study on citrus Huanglongbing tolerance.</title>
        <authorList>
            <person name="Wu B."/>
            <person name="Yu Q."/>
            <person name="Deng Z."/>
            <person name="Duan Y."/>
            <person name="Luo F."/>
            <person name="Gmitter F. Jr."/>
        </authorList>
    </citation>
    <scope>NUCLEOTIDE SEQUENCE [LARGE SCALE GENOMIC DNA]</scope>
    <source>
        <strain evidence="2">cv. Valencia</strain>
    </source>
</reference>
<dbReference type="Proteomes" id="UP000829398">
    <property type="component" value="Chromosome 3"/>
</dbReference>
<gene>
    <name evidence="1" type="ORF">KPL71_006622</name>
</gene>
<name>A0ACB8LRG7_CITSI</name>